<protein>
    <submittedName>
        <fullName evidence="4">Imelysin</fullName>
    </submittedName>
</protein>
<dbReference type="EMBL" id="QWKZ01000024">
    <property type="protein sequence ID" value="RIH87207.1"/>
    <property type="molecule type" value="Genomic_DNA"/>
</dbReference>
<evidence type="ECO:0000313" key="4">
    <source>
        <dbReference type="EMBL" id="RIH87207.1"/>
    </source>
</evidence>
<dbReference type="PROSITE" id="PS00018">
    <property type="entry name" value="EF_HAND_1"/>
    <property type="match status" value="1"/>
</dbReference>
<dbReference type="InterPro" id="IPR038352">
    <property type="entry name" value="Imelysin_sf"/>
</dbReference>
<sequence>MRVISVVVWALLGLAQAQGVEAVKGYLIGRVEQQKAATAALVKASQDYFALAQKAGFDYRKLAQAQPGPLRQSLQAARAAWVKASPIYESVEGIVAGVESLADFDLNLDAGASAAEGGDAVVTFDLKLEDGRVLRRPGNAFGVLEGTLWGTERAFSSGVRFDVDGDGKLGFGDYLPDAYVLKAGAAKLDELTGGLLAAAQGWKPTPSDVFGALVANVPTAASVFVARWKTSRFVLGEKATRRDFNVISSLDDLVNNIRSWQELYGGVSSLVRAKNPALDRQIAEGLSGLRAYAERLVAQEKTRRFSLEQAELIYKEADNRATAVTGKLAQAAALLGFKVGQ</sequence>
<dbReference type="InterPro" id="IPR018247">
    <property type="entry name" value="EF_Hand_1_Ca_BS"/>
</dbReference>
<accession>A0A399ERD9</accession>
<keyword evidence="2" id="KW-0732">Signal</keyword>
<keyword evidence="5" id="KW-1185">Reference proteome</keyword>
<dbReference type="AlphaFoldDB" id="A0A399ERD9"/>
<dbReference type="Proteomes" id="UP000265800">
    <property type="component" value="Unassembled WGS sequence"/>
</dbReference>
<name>A0A399ERD9_9DEIN</name>
<evidence type="ECO:0000313" key="5">
    <source>
        <dbReference type="Proteomes" id="UP000265800"/>
    </source>
</evidence>
<organism evidence="4 5">
    <name type="scientific">Meiothermus luteus</name>
    <dbReference type="NCBI Taxonomy" id="2026184"/>
    <lineage>
        <taxon>Bacteria</taxon>
        <taxon>Thermotogati</taxon>
        <taxon>Deinococcota</taxon>
        <taxon>Deinococci</taxon>
        <taxon>Thermales</taxon>
        <taxon>Thermaceae</taxon>
        <taxon>Meiothermus</taxon>
    </lineage>
</organism>
<dbReference type="InterPro" id="IPR018976">
    <property type="entry name" value="Imelysin-like"/>
</dbReference>
<dbReference type="Pfam" id="PF09375">
    <property type="entry name" value="Peptidase_M75"/>
    <property type="match status" value="1"/>
</dbReference>
<feature type="domain" description="Imelysin-like" evidence="3">
    <location>
        <begin position="34"/>
        <end position="332"/>
    </location>
</feature>
<evidence type="ECO:0000256" key="2">
    <source>
        <dbReference type="ARBA" id="ARBA00022729"/>
    </source>
</evidence>
<dbReference type="Gene3D" id="1.20.1420.20">
    <property type="entry name" value="M75 peptidase, HXXE motif"/>
    <property type="match status" value="1"/>
</dbReference>
<comment type="caution">
    <text evidence="4">The sequence shown here is derived from an EMBL/GenBank/DDBJ whole genome shotgun (WGS) entry which is preliminary data.</text>
</comment>
<evidence type="ECO:0000259" key="3">
    <source>
        <dbReference type="Pfam" id="PF09375"/>
    </source>
</evidence>
<reference evidence="4 5" key="1">
    <citation type="submission" date="2018-08" db="EMBL/GenBank/DDBJ databases">
        <title>Meiothermus luteus KCTC 52599 genome sequencing project.</title>
        <authorList>
            <person name="Da Costa M.S."/>
            <person name="Albuquerque L."/>
            <person name="Raposo P."/>
            <person name="Froufe H.J.C."/>
            <person name="Barroso C.S."/>
            <person name="Egas C."/>
        </authorList>
    </citation>
    <scope>NUCLEOTIDE SEQUENCE [LARGE SCALE GENOMIC DNA]</scope>
    <source>
        <strain evidence="4 5">KCTC 52599</strain>
    </source>
</reference>
<gene>
    <name evidence="4" type="ORF">Mlute_01022</name>
</gene>
<evidence type="ECO:0000256" key="1">
    <source>
        <dbReference type="ARBA" id="ARBA00004196"/>
    </source>
</evidence>
<proteinExistence type="predicted"/>
<comment type="subcellular location">
    <subcellularLocation>
        <location evidence="1">Cell envelope</location>
    </subcellularLocation>
</comment>
<dbReference type="GO" id="GO:0030313">
    <property type="term" value="C:cell envelope"/>
    <property type="evidence" value="ECO:0007669"/>
    <property type="project" value="UniProtKB-SubCell"/>
</dbReference>
<dbReference type="RefSeq" id="WP_245958853.1">
    <property type="nucleotide sequence ID" value="NZ_QWKZ01000024.1"/>
</dbReference>